<sequence>MAVRRRILAELATAALVVAGPITGVAAVAHTPSTLDKAVVVAAEPLNPKGCAGCGNGEA</sequence>
<dbReference type="RefSeq" id="WP_203702604.1">
    <property type="nucleotide sequence ID" value="NZ_BAAALU010000001.1"/>
</dbReference>
<comment type="caution">
    <text evidence="2">The sequence shown here is derived from an EMBL/GenBank/DDBJ whole genome shotgun (WGS) entry which is preliminary data.</text>
</comment>
<dbReference type="EMBL" id="BONC01000016">
    <property type="protein sequence ID" value="GIF56710.1"/>
    <property type="molecule type" value="Genomic_DNA"/>
</dbReference>
<feature type="chain" id="PRO_5046180876" evidence="1">
    <location>
        <begin position="27"/>
        <end position="59"/>
    </location>
</feature>
<organism evidence="2 3">
    <name type="scientific">Asanoa iriomotensis</name>
    <dbReference type="NCBI Taxonomy" id="234613"/>
    <lineage>
        <taxon>Bacteria</taxon>
        <taxon>Bacillati</taxon>
        <taxon>Actinomycetota</taxon>
        <taxon>Actinomycetes</taxon>
        <taxon>Micromonosporales</taxon>
        <taxon>Micromonosporaceae</taxon>
        <taxon>Asanoa</taxon>
    </lineage>
</organism>
<feature type="signal peptide" evidence="1">
    <location>
        <begin position="1"/>
        <end position="26"/>
    </location>
</feature>
<dbReference type="Proteomes" id="UP000624325">
    <property type="component" value="Unassembled WGS sequence"/>
</dbReference>
<proteinExistence type="predicted"/>
<reference evidence="2 3" key="1">
    <citation type="submission" date="2021-01" db="EMBL/GenBank/DDBJ databases">
        <title>Whole genome shotgun sequence of Asanoa iriomotensis NBRC 100142.</title>
        <authorList>
            <person name="Komaki H."/>
            <person name="Tamura T."/>
        </authorList>
    </citation>
    <scope>NUCLEOTIDE SEQUENCE [LARGE SCALE GENOMIC DNA]</scope>
    <source>
        <strain evidence="2 3">NBRC 100142</strain>
    </source>
</reference>
<protein>
    <submittedName>
        <fullName evidence="2">Uncharacterized protein</fullName>
    </submittedName>
</protein>
<keyword evidence="3" id="KW-1185">Reference proteome</keyword>
<name>A0ABQ4C347_9ACTN</name>
<evidence type="ECO:0000313" key="2">
    <source>
        <dbReference type="EMBL" id="GIF56710.1"/>
    </source>
</evidence>
<accession>A0ABQ4C347</accession>
<evidence type="ECO:0000313" key="3">
    <source>
        <dbReference type="Proteomes" id="UP000624325"/>
    </source>
</evidence>
<gene>
    <name evidence="2" type="ORF">Air01nite_28050</name>
</gene>
<evidence type="ECO:0000256" key="1">
    <source>
        <dbReference type="SAM" id="SignalP"/>
    </source>
</evidence>
<keyword evidence="1" id="KW-0732">Signal</keyword>